<evidence type="ECO:0000313" key="1">
    <source>
        <dbReference type="EMBL" id="GBM60419.1"/>
    </source>
</evidence>
<dbReference type="GO" id="GO:0071897">
    <property type="term" value="P:DNA biosynthetic process"/>
    <property type="evidence" value="ECO:0007669"/>
    <property type="project" value="UniProtKB-ARBA"/>
</dbReference>
<evidence type="ECO:0008006" key="3">
    <source>
        <dbReference type="Google" id="ProtNLM"/>
    </source>
</evidence>
<dbReference type="AlphaFoldDB" id="A0A4Y2H5H3"/>
<dbReference type="EMBL" id="BGPR01001722">
    <property type="protein sequence ID" value="GBM60419.1"/>
    <property type="molecule type" value="Genomic_DNA"/>
</dbReference>
<keyword evidence="2" id="KW-1185">Reference proteome</keyword>
<gene>
    <name evidence="1" type="ORF">AVEN_206656_1</name>
</gene>
<accession>A0A4Y2H5H3</accession>
<name>A0A4Y2H5H3_ARAVE</name>
<dbReference type="Gene3D" id="3.30.70.270">
    <property type="match status" value="1"/>
</dbReference>
<proteinExistence type="predicted"/>
<dbReference type="OrthoDB" id="422540at2759"/>
<organism evidence="1 2">
    <name type="scientific">Araneus ventricosus</name>
    <name type="common">Orbweaver spider</name>
    <name type="synonym">Epeira ventricosa</name>
    <dbReference type="NCBI Taxonomy" id="182803"/>
    <lineage>
        <taxon>Eukaryota</taxon>
        <taxon>Metazoa</taxon>
        <taxon>Ecdysozoa</taxon>
        <taxon>Arthropoda</taxon>
        <taxon>Chelicerata</taxon>
        <taxon>Arachnida</taxon>
        <taxon>Araneae</taxon>
        <taxon>Araneomorphae</taxon>
        <taxon>Entelegynae</taxon>
        <taxon>Araneoidea</taxon>
        <taxon>Araneidae</taxon>
        <taxon>Araneus</taxon>
    </lineage>
</organism>
<comment type="caution">
    <text evidence="1">The sequence shown here is derived from an EMBL/GenBank/DDBJ whole genome shotgun (WGS) entry which is preliminary data.</text>
</comment>
<sequence>MVNFHHRFIPNGTKIQQPLTELLEGHKRNSKKPLLWTESQISKSFTQLNEALYKVTFLAHPVPDAALSLVTDASDTFVGVSSNKKWKK</sequence>
<dbReference type="InterPro" id="IPR043502">
    <property type="entry name" value="DNA/RNA_pol_sf"/>
</dbReference>
<dbReference type="Proteomes" id="UP000499080">
    <property type="component" value="Unassembled WGS sequence"/>
</dbReference>
<evidence type="ECO:0000313" key="2">
    <source>
        <dbReference type="Proteomes" id="UP000499080"/>
    </source>
</evidence>
<reference evidence="1 2" key="1">
    <citation type="journal article" date="2019" name="Sci. Rep.">
        <title>Orb-weaving spider Araneus ventricosus genome elucidates the spidroin gene catalogue.</title>
        <authorList>
            <person name="Kono N."/>
            <person name="Nakamura H."/>
            <person name="Ohtoshi R."/>
            <person name="Moran D.A.P."/>
            <person name="Shinohara A."/>
            <person name="Yoshida Y."/>
            <person name="Fujiwara M."/>
            <person name="Mori M."/>
            <person name="Tomita M."/>
            <person name="Arakawa K."/>
        </authorList>
    </citation>
    <scope>NUCLEOTIDE SEQUENCE [LARGE SCALE GENOMIC DNA]</scope>
</reference>
<dbReference type="InterPro" id="IPR043128">
    <property type="entry name" value="Rev_trsase/Diguanyl_cyclase"/>
</dbReference>
<dbReference type="SUPFAM" id="SSF56672">
    <property type="entry name" value="DNA/RNA polymerases"/>
    <property type="match status" value="1"/>
</dbReference>
<protein>
    <recommendedName>
        <fullName evidence="3">Reverse transcriptase/retrotransposon-derived protein RNase H-like domain-containing protein</fullName>
    </recommendedName>
</protein>